<evidence type="ECO:0000313" key="2">
    <source>
        <dbReference type="EMBL" id="KAK6479056.1"/>
    </source>
</evidence>
<gene>
    <name evidence="2" type="ORF">HHUSO_G19705</name>
</gene>
<feature type="coiled-coil region" evidence="1">
    <location>
        <begin position="650"/>
        <end position="684"/>
    </location>
</feature>
<evidence type="ECO:0000256" key="1">
    <source>
        <dbReference type="SAM" id="Coils"/>
    </source>
</evidence>
<feature type="coiled-coil region" evidence="1">
    <location>
        <begin position="498"/>
        <end position="539"/>
    </location>
</feature>
<dbReference type="Proteomes" id="UP001369086">
    <property type="component" value="Unassembled WGS sequence"/>
</dbReference>
<sequence>MSSCLVPECPAVLVALEHLHEIEKQLKNEGLGFSEEACQHLCEIAGAITELEQSRREVHEQLEVESIETSKLRYKVLRFPDEIEKEIADAVTGARDSNVIQLKQLQADIRKVMEDMEFMEKKQQLLEKTNLLLFPERERIRAEHEDAIDTLNNKLSEKATKQIILNETYNKMQDLKEQLVNVNNAFEDLEQDMTRERKDFAESKKKLESNVAETEGQIQNQKAENAKKIKELRFAGAELFDKEEEISEKQKCIQRLQKSIDQLKATHVQRRSQLAQEQKMGEQQTNQNENLDEELTALTEGFKIESQALCDKIVQVNEEMRQVEEINFVHQQMILSQTENFQAVRAREDVVLAFHMDDTKLINMEMHRRKLDELKEQLVKEQKKRLLFEVKQDELSNELERWKHAHTEYIEEINTNIELNKNKCAELIDEHTSLQLDNIKMNEETENLQKAIHKTEKRYTIMEESLTADISNIVSEVKLIKENLLQKEKQLVISHKVLQQVEAENEAERCNYEEIKKQTTELKSRKNNLELSIDQLKAQTKCILKAKEAIKAELNAMNAKHFQQLKNQAAAINKTEECIYKSGSMLEQINMENSRLHLCNAKMKEDTYTMNKEAEKHMKETEQLQEDKHELLNFLLRQWAAHNSVEAEYLERDQCVLDDLQELLMKIEQREQKVKEIHVKLQDEENGMASLLGKISTSQKKKFK</sequence>
<reference evidence="2 3" key="1">
    <citation type="submission" date="2021-05" db="EMBL/GenBank/DDBJ databases">
        <authorList>
            <person name="Zahm M."/>
            <person name="Klopp C."/>
            <person name="Cabau C."/>
            <person name="Kuhl H."/>
            <person name="Suciu R."/>
            <person name="Ciorpac M."/>
            <person name="Holostenco D."/>
            <person name="Gessner J."/>
            <person name="Wuertz S."/>
            <person name="Hohne C."/>
            <person name="Stock M."/>
            <person name="Gislard M."/>
            <person name="Lluch J."/>
            <person name="Milhes M."/>
            <person name="Lampietro C."/>
            <person name="Lopez Roques C."/>
            <person name="Donnadieu C."/>
            <person name="Du K."/>
            <person name="Schartl M."/>
            <person name="Guiguen Y."/>
        </authorList>
    </citation>
    <scope>NUCLEOTIDE SEQUENCE [LARGE SCALE GENOMIC DNA]</scope>
    <source>
        <strain evidence="2">Hh-F2</strain>
        <tissue evidence="2">Blood</tissue>
    </source>
</reference>
<comment type="caution">
    <text evidence="2">The sequence shown here is derived from an EMBL/GenBank/DDBJ whole genome shotgun (WGS) entry which is preliminary data.</text>
</comment>
<protein>
    <submittedName>
        <fullName evidence="2">Coiled-coil domain-containing protein 175</fullName>
    </submittedName>
</protein>
<dbReference type="PANTHER" id="PTHR35347">
    <property type="entry name" value="COILED-COIL DOMAIN-CONTAINING PROTEIN 175"/>
    <property type="match status" value="1"/>
</dbReference>
<accession>A0ABR0Z345</accession>
<dbReference type="PANTHER" id="PTHR35347:SF1">
    <property type="entry name" value="COILED-COIL DOMAIN-CONTAINING PROTEIN 175"/>
    <property type="match status" value="1"/>
</dbReference>
<feature type="coiled-coil region" evidence="1">
    <location>
        <begin position="102"/>
        <end position="294"/>
    </location>
</feature>
<keyword evidence="1" id="KW-0175">Coiled coil</keyword>
<organism evidence="2 3">
    <name type="scientific">Huso huso</name>
    <name type="common">Beluga</name>
    <name type="synonym">Acipenser huso</name>
    <dbReference type="NCBI Taxonomy" id="61971"/>
    <lineage>
        <taxon>Eukaryota</taxon>
        <taxon>Metazoa</taxon>
        <taxon>Chordata</taxon>
        <taxon>Craniata</taxon>
        <taxon>Vertebrata</taxon>
        <taxon>Euteleostomi</taxon>
        <taxon>Actinopterygii</taxon>
        <taxon>Chondrostei</taxon>
        <taxon>Acipenseriformes</taxon>
        <taxon>Acipenseridae</taxon>
        <taxon>Huso</taxon>
    </lineage>
</organism>
<proteinExistence type="predicted"/>
<dbReference type="InterPro" id="IPR038834">
    <property type="entry name" value="CCDC175"/>
</dbReference>
<name>A0ABR0Z345_HUSHU</name>
<dbReference type="EMBL" id="JAHFZB010000018">
    <property type="protein sequence ID" value="KAK6479056.1"/>
    <property type="molecule type" value="Genomic_DNA"/>
</dbReference>
<feature type="coiled-coil region" evidence="1">
    <location>
        <begin position="364"/>
        <end position="458"/>
    </location>
</feature>
<evidence type="ECO:0000313" key="3">
    <source>
        <dbReference type="Proteomes" id="UP001369086"/>
    </source>
</evidence>
<keyword evidence="3" id="KW-1185">Reference proteome</keyword>